<feature type="domain" description="PLD phosphodiesterase" evidence="14">
    <location>
        <begin position="204"/>
        <end position="231"/>
    </location>
</feature>
<dbReference type="InterPro" id="IPR001736">
    <property type="entry name" value="PLipase_D/transphosphatidylase"/>
</dbReference>
<evidence type="ECO:0000259" key="14">
    <source>
        <dbReference type="PROSITE" id="PS50035"/>
    </source>
</evidence>
<dbReference type="GO" id="GO:0005886">
    <property type="term" value="C:plasma membrane"/>
    <property type="evidence" value="ECO:0007669"/>
    <property type="project" value="UniProtKB-SubCell"/>
</dbReference>
<keyword evidence="7 12" id="KW-1133">Transmembrane helix</keyword>
<evidence type="ECO:0000256" key="7">
    <source>
        <dbReference type="ARBA" id="ARBA00022989"/>
    </source>
</evidence>
<keyword evidence="3 12" id="KW-0444">Lipid biosynthesis</keyword>
<keyword evidence="2 12" id="KW-1003">Cell membrane</keyword>
<dbReference type="STRING" id="1450648.CLORY_42010"/>
<name>A0A1V4I9K4_9CLOT</name>
<feature type="active site" evidence="12">
    <location>
        <position position="393"/>
    </location>
</feature>
<keyword evidence="9 12" id="KW-0472">Membrane</keyword>
<organism evidence="15 16">
    <name type="scientific">Clostridium oryzae</name>
    <dbReference type="NCBI Taxonomy" id="1450648"/>
    <lineage>
        <taxon>Bacteria</taxon>
        <taxon>Bacillati</taxon>
        <taxon>Bacillota</taxon>
        <taxon>Clostridia</taxon>
        <taxon>Eubacteriales</taxon>
        <taxon>Clostridiaceae</taxon>
        <taxon>Clostridium</taxon>
    </lineage>
</organism>
<dbReference type="CDD" id="cd09110">
    <property type="entry name" value="PLDc_CLS_1"/>
    <property type="match status" value="1"/>
</dbReference>
<keyword evidence="6" id="KW-0677">Repeat</keyword>
<evidence type="ECO:0000256" key="3">
    <source>
        <dbReference type="ARBA" id="ARBA00022516"/>
    </source>
</evidence>
<keyword evidence="5 12" id="KW-0812">Transmembrane</keyword>
<dbReference type="PANTHER" id="PTHR21248">
    <property type="entry name" value="CARDIOLIPIN SYNTHASE"/>
    <property type="match status" value="1"/>
</dbReference>
<evidence type="ECO:0000313" key="15">
    <source>
        <dbReference type="EMBL" id="OPJ56681.1"/>
    </source>
</evidence>
<comment type="function">
    <text evidence="12">Catalyzes the reversible phosphatidyl group transfer from one phosphatidylglycerol molecule to another to form cardiolipin (CL) (diphosphatidylglycerol) and glycerol.</text>
</comment>
<protein>
    <recommendedName>
        <fullName evidence="12 13">Cardiolipin synthase</fullName>
        <shortName evidence="12">CL synthase</shortName>
        <ecNumber evidence="12 13">2.7.8.-</ecNumber>
    </recommendedName>
</protein>
<dbReference type="NCBIfam" id="TIGR04265">
    <property type="entry name" value="bac_cardiolipin"/>
    <property type="match status" value="1"/>
</dbReference>
<comment type="subcellular location">
    <subcellularLocation>
        <location evidence="1 12">Cell membrane</location>
        <topology evidence="1 12">Multi-pass membrane protein</topology>
    </subcellularLocation>
</comment>
<reference evidence="15 16" key="1">
    <citation type="submission" date="2017-03" db="EMBL/GenBank/DDBJ databases">
        <title>Genome sequence of Clostridium oryzae DSM 28571.</title>
        <authorList>
            <person name="Poehlein A."/>
            <person name="Daniel R."/>
        </authorList>
    </citation>
    <scope>NUCLEOTIDE SEQUENCE [LARGE SCALE GENOMIC DNA]</scope>
    <source>
        <strain evidence="15 16">DSM 28571</strain>
    </source>
</reference>
<keyword evidence="8 12" id="KW-0443">Lipid metabolism</keyword>
<evidence type="ECO:0000256" key="13">
    <source>
        <dbReference type="NCBIfam" id="TIGR04265"/>
    </source>
</evidence>
<evidence type="ECO:0000256" key="8">
    <source>
        <dbReference type="ARBA" id="ARBA00023098"/>
    </source>
</evidence>
<feature type="transmembrane region" description="Helical" evidence="12">
    <location>
        <begin position="6"/>
        <end position="22"/>
    </location>
</feature>
<dbReference type="AlphaFoldDB" id="A0A1V4I9K4"/>
<dbReference type="Proteomes" id="UP000190080">
    <property type="component" value="Unassembled WGS sequence"/>
</dbReference>
<feature type="active site" evidence="12">
    <location>
        <position position="400"/>
    </location>
</feature>
<feature type="active site" evidence="12">
    <location>
        <position position="209"/>
    </location>
</feature>
<dbReference type="GO" id="GO:0008808">
    <property type="term" value="F:cardiolipin synthase activity"/>
    <property type="evidence" value="ECO:0007669"/>
    <property type="project" value="UniProtKB-UniRule"/>
</dbReference>
<dbReference type="SUPFAM" id="SSF56024">
    <property type="entry name" value="Phospholipase D/nuclease"/>
    <property type="match status" value="2"/>
</dbReference>
<evidence type="ECO:0000256" key="9">
    <source>
        <dbReference type="ARBA" id="ARBA00023136"/>
    </source>
</evidence>
<dbReference type="EC" id="2.7.8.-" evidence="12 13"/>
<dbReference type="PANTHER" id="PTHR21248:SF22">
    <property type="entry name" value="PHOSPHOLIPASE D"/>
    <property type="match status" value="1"/>
</dbReference>
<dbReference type="HAMAP" id="MF_01916">
    <property type="entry name" value="Cardiolipin_synth_Cls"/>
    <property type="match status" value="1"/>
</dbReference>
<dbReference type="Pfam" id="PF13396">
    <property type="entry name" value="PLDc_N"/>
    <property type="match status" value="1"/>
</dbReference>
<evidence type="ECO:0000256" key="12">
    <source>
        <dbReference type="HAMAP-Rule" id="MF_01916"/>
    </source>
</evidence>
<feature type="active site" evidence="12">
    <location>
        <position position="395"/>
    </location>
</feature>
<dbReference type="InterPro" id="IPR027379">
    <property type="entry name" value="CLS_N"/>
</dbReference>
<gene>
    <name evidence="15" type="primary">clsA</name>
    <name evidence="15" type="ORF">CLORY_42010</name>
</gene>
<evidence type="ECO:0000256" key="11">
    <source>
        <dbReference type="ARBA" id="ARBA00023264"/>
    </source>
</evidence>
<evidence type="ECO:0000256" key="2">
    <source>
        <dbReference type="ARBA" id="ARBA00022475"/>
    </source>
</evidence>
<feature type="active site" evidence="12">
    <location>
        <position position="211"/>
    </location>
</feature>
<keyword evidence="16" id="KW-1185">Reference proteome</keyword>
<comment type="similarity">
    <text evidence="12">Belongs to the phospholipase D family. Cardiolipin synthase subfamily.</text>
</comment>
<evidence type="ECO:0000256" key="1">
    <source>
        <dbReference type="ARBA" id="ARBA00004651"/>
    </source>
</evidence>
<accession>A0A1V4I9K4</accession>
<evidence type="ECO:0000256" key="10">
    <source>
        <dbReference type="ARBA" id="ARBA00023209"/>
    </source>
</evidence>
<dbReference type="CDD" id="cd09112">
    <property type="entry name" value="PLDc_CLS_2"/>
    <property type="match status" value="1"/>
</dbReference>
<feature type="domain" description="PLD phosphodiesterase" evidence="14">
    <location>
        <begin position="388"/>
        <end position="415"/>
    </location>
</feature>
<feature type="active site" evidence="12">
    <location>
        <position position="216"/>
    </location>
</feature>
<dbReference type="Pfam" id="PF13091">
    <property type="entry name" value="PLDc_2"/>
    <property type="match status" value="2"/>
</dbReference>
<dbReference type="GO" id="GO:0032049">
    <property type="term" value="P:cardiolipin biosynthetic process"/>
    <property type="evidence" value="ECO:0007669"/>
    <property type="project" value="UniProtKB-UniRule"/>
</dbReference>
<feature type="transmembrane region" description="Helical" evidence="12">
    <location>
        <begin position="31"/>
        <end position="51"/>
    </location>
</feature>
<comment type="catalytic activity">
    <reaction evidence="12">
        <text>2 a 1,2-diacyl-sn-glycero-3-phospho-(1'-sn-glycerol) = a cardiolipin + glycerol</text>
        <dbReference type="Rhea" id="RHEA:31451"/>
        <dbReference type="ChEBI" id="CHEBI:17754"/>
        <dbReference type="ChEBI" id="CHEBI:62237"/>
        <dbReference type="ChEBI" id="CHEBI:64716"/>
    </reaction>
</comment>
<dbReference type="InterPro" id="IPR022924">
    <property type="entry name" value="Cardiolipin_synthase"/>
</dbReference>
<dbReference type="PROSITE" id="PS50035">
    <property type="entry name" value="PLD"/>
    <property type="match status" value="2"/>
</dbReference>
<proteinExistence type="inferred from homology"/>
<keyword evidence="4 12" id="KW-0808">Transferase</keyword>
<dbReference type="InterPro" id="IPR025202">
    <property type="entry name" value="PLD-like_dom"/>
</dbReference>
<dbReference type="Gene3D" id="3.30.870.10">
    <property type="entry name" value="Endonuclease Chain A"/>
    <property type="match status" value="2"/>
</dbReference>
<sequence>MNPVLTSIFFIYAIILITVIILERRQPEKTIAWLLIFIALPPIAIILYLFIGRNWRNMNRYVKLKLNLSQIIPIHNPVFPDGPYSPLVNLLVQNSQCCLTTNNSIKIFYSGEQKFSQLKKQLLNAKHYIHIEYYMVRDDLIGNEIKDILIRKSLEGINVRIILDKIGCMKIKAKYLKDLKRSGVEIVQYSYFLNPILRFFSTKLNYRNHRKIVIIDGIIGFMGGINIGDEYLGRGKLGFWRDTHLMITGDYVLQLQTIFIEDYLCLVKSKNQNTLNIDTISNYLATLESANGNKAMQPVKSSPNSKYPSTEQAFLKMISMAKHHLYICSPYFIPSLSILEAIKVSSLSGVDVKILFPGKYDHFIVYYASKTYLKELAACNVDIYFYNVNSFIHSKTIMIDSEICSIGSANMDIRSFQLNYEIGAIIYDREISISLEKQFLKDLRISNRVNREYWIKTPWYISVMESFYRIFSALL</sequence>
<comment type="caution">
    <text evidence="15">The sequence shown here is derived from an EMBL/GenBank/DDBJ whole genome shotgun (WGS) entry which is preliminary data.</text>
</comment>
<evidence type="ECO:0000256" key="5">
    <source>
        <dbReference type="ARBA" id="ARBA00022692"/>
    </source>
</evidence>
<evidence type="ECO:0000256" key="4">
    <source>
        <dbReference type="ARBA" id="ARBA00022679"/>
    </source>
</evidence>
<keyword evidence="10 12" id="KW-0594">Phospholipid biosynthesis</keyword>
<dbReference type="EMBL" id="MZGV01000091">
    <property type="protein sequence ID" value="OPJ56681.1"/>
    <property type="molecule type" value="Genomic_DNA"/>
</dbReference>
<dbReference type="SMART" id="SM00155">
    <property type="entry name" value="PLDc"/>
    <property type="match status" value="2"/>
</dbReference>
<evidence type="ECO:0000313" key="16">
    <source>
        <dbReference type="Proteomes" id="UP000190080"/>
    </source>
</evidence>
<evidence type="ECO:0000256" key="6">
    <source>
        <dbReference type="ARBA" id="ARBA00022737"/>
    </source>
</evidence>
<keyword evidence="11 12" id="KW-1208">Phospholipid metabolism</keyword>
<dbReference type="InterPro" id="IPR030874">
    <property type="entry name" value="Cardiolipin_synth_Firmi"/>
</dbReference>